<accession>A0ABD2NR61</accession>
<name>A0ABD2NR61_9CUCU</name>
<feature type="signal peptide" evidence="1">
    <location>
        <begin position="1"/>
        <end position="24"/>
    </location>
</feature>
<evidence type="ECO:0000256" key="1">
    <source>
        <dbReference type="SAM" id="SignalP"/>
    </source>
</evidence>
<dbReference type="EMBL" id="JABFTP020000144">
    <property type="protein sequence ID" value="KAL3280974.1"/>
    <property type="molecule type" value="Genomic_DNA"/>
</dbReference>
<proteinExistence type="predicted"/>
<sequence>MANIYIYFSQVFFFILAAVAGSYASYIPRATYCLPSVAYGPPADQYGPPKLLVPAVEYGVPQAPVVSSYEYNLPSYILQPIIVPFPEYGPPKTIFLTVQYSVPEPEKIIPVAPFEHKIWSTSTEKIVVLSPEYGVPEKVFPVVPAQEYGPPKVVVPSEEYVLPSVNLWNKYRLPKIFVHDQVCGIPQ</sequence>
<feature type="chain" id="PRO_5044881576" evidence="1">
    <location>
        <begin position="25"/>
        <end position="187"/>
    </location>
</feature>
<evidence type="ECO:0000313" key="3">
    <source>
        <dbReference type="Proteomes" id="UP001516400"/>
    </source>
</evidence>
<dbReference type="Proteomes" id="UP001516400">
    <property type="component" value="Unassembled WGS sequence"/>
</dbReference>
<gene>
    <name evidence="2" type="ORF">HHI36_004199</name>
</gene>
<organism evidence="2 3">
    <name type="scientific">Cryptolaemus montrouzieri</name>
    <dbReference type="NCBI Taxonomy" id="559131"/>
    <lineage>
        <taxon>Eukaryota</taxon>
        <taxon>Metazoa</taxon>
        <taxon>Ecdysozoa</taxon>
        <taxon>Arthropoda</taxon>
        <taxon>Hexapoda</taxon>
        <taxon>Insecta</taxon>
        <taxon>Pterygota</taxon>
        <taxon>Neoptera</taxon>
        <taxon>Endopterygota</taxon>
        <taxon>Coleoptera</taxon>
        <taxon>Polyphaga</taxon>
        <taxon>Cucujiformia</taxon>
        <taxon>Coccinelloidea</taxon>
        <taxon>Coccinellidae</taxon>
        <taxon>Scymninae</taxon>
        <taxon>Scymnini</taxon>
        <taxon>Cryptolaemus</taxon>
    </lineage>
</organism>
<reference evidence="2 3" key="1">
    <citation type="journal article" date="2021" name="BMC Biol.">
        <title>Horizontally acquired antibacterial genes associated with adaptive radiation of ladybird beetles.</title>
        <authorList>
            <person name="Li H.S."/>
            <person name="Tang X.F."/>
            <person name="Huang Y.H."/>
            <person name="Xu Z.Y."/>
            <person name="Chen M.L."/>
            <person name="Du X.Y."/>
            <person name="Qiu B.Y."/>
            <person name="Chen P.T."/>
            <person name="Zhang W."/>
            <person name="Slipinski A."/>
            <person name="Escalona H.E."/>
            <person name="Waterhouse R.M."/>
            <person name="Zwick A."/>
            <person name="Pang H."/>
        </authorList>
    </citation>
    <scope>NUCLEOTIDE SEQUENCE [LARGE SCALE GENOMIC DNA]</scope>
    <source>
        <strain evidence="2">SYSU2018</strain>
    </source>
</reference>
<dbReference type="AlphaFoldDB" id="A0ABD2NR61"/>
<evidence type="ECO:0000313" key="2">
    <source>
        <dbReference type="EMBL" id="KAL3280974.1"/>
    </source>
</evidence>
<comment type="caution">
    <text evidence="2">The sequence shown here is derived from an EMBL/GenBank/DDBJ whole genome shotgun (WGS) entry which is preliminary data.</text>
</comment>
<keyword evidence="1" id="KW-0732">Signal</keyword>
<keyword evidence="3" id="KW-1185">Reference proteome</keyword>
<protein>
    <submittedName>
        <fullName evidence="2">Uncharacterized protein</fullName>
    </submittedName>
</protein>